<accession>A0ABR0EB43</accession>
<evidence type="ECO:0008006" key="4">
    <source>
        <dbReference type="Google" id="ProtNLM"/>
    </source>
</evidence>
<gene>
    <name evidence="2" type="ORF">PRZ48_011134</name>
</gene>
<protein>
    <recommendedName>
        <fullName evidence="4">Rhodopsin</fullName>
    </recommendedName>
</protein>
<dbReference type="EMBL" id="JAXOVC010000008">
    <property type="protein sequence ID" value="KAK4498476.1"/>
    <property type="molecule type" value="Genomic_DNA"/>
</dbReference>
<proteinExistence type="predicted"/>
<comment type="caution">
    <text evidence="2">The sequence shown here is derived from an EMBL/GenBank/DDBJ whole genome shotgun (WGS) entry which is preliminary data.</text>
</comment>
<feature type="compositionally biased region" description="Low complexity" evidence="1">
    <location>
        <begin position="73"/>
        <end position="84"/>
    </location>
</feature>
<organism evidence="2 3">
    <name type="scientific">Zasmidium cellare</name>
    <name type="common">Wine cellar mold</name>
    <name type="synonym">Racodium cellare</name>
    <dbReference type="NCBI Taxonomy" id="395010"/>
    <lineage>
        <taxon>Eukaryota</taxon>
        <taxon>Fungi</taxon>
        <taxon>Dikarya</taxon>
        <taxon>Ascomycota</taxon>
        <taxon>Pezizomycotina</taxon>
        <taxon>Dothideomycetes</taxon>
        <taxon>Dothideomycetidae</taxon>
        <taxon>Mycosphaerellales</taxon>
        <taxon>Mycosphaerellaceae</taxon>
        <taxon>Zasmidium</taxon>
    </lineage>
</organism>
<dbReference type="Proteomes" id="UP001305779">
    <property type="component" value="Unassembled WGS sequence"/>
</dbReference>
<evidence type="ECO:0000313" key="3">
    <source>
        <dbReference type="Proteomes" id="UP001305779"/>
    </source>
</evidence>
<sequence>MSNKYEAPTGPPPGYPQQPQQAHYDAGPAGDPRGAADGYYGSPPPGQYGQPMYGQQPYGQPGYPPQGYPPQGGPYQQQPMMYQQGPPPGAYDDQRGAAGGGAGGCCRGLDSALSAV</sequence>
<feature type="compositionally biased region" description="Pro residues" evidence="1">
    <location>
        <begin position="62"/>
        <end position="72"/>
    </location>
</feature>
<keyword evidence="3" id="KW-1185">Reference proteome</keyword>
<evidence type="ECO:0000313" key="2">
    <source>
        <dbReference type="EMBL" id="KAK4498476.1"/>
    </source>
</evidence>
<reference evidence="2 3" key="1">
    <citation type="journal article" date="2023" name="G3 (Bethesda)">
        <title>A chromosome-level genome assembly of Zasmidium syzygii isolated from banana leaves.</title>
        <authorList>
            <person name="van Westerhoven A.C."/>
            <person name="Mehrabi R."/>
            <person name="Talebi R."/>
            <person name="Steentjes M.B.F."/>
            <person name="Corcolon B."/>
            <person name="Chong P.A."/>
            <person name="Kema G.H.J."/>
            <person name="Seidl M.F."/>
        </authorList>
    </citation>
    <scope>NUCLEOTIDE SEQUENCE [LARGE SCALE GENOMIC DNA]</scope>
    <source>
        <strain evidence="2 3">P124</strain>
    </source>
</reference>
<name>A0ABR0EB43_ZASCE</name>
<evidence type="ECO:0000256" key="1">
    <source>
        <dbReference type="SAM" id="MobiDB-lite"/>
    </source>
</evidence>
<feature type="compositionally biased region" description="Low complexity" evidence="1">
    <location>
        <begin position="17"/>
        <end position="61"/>
    </location>
</feature>
<feature type="region of interest" description="Disordered" evidence="1">
    <location>
        <begin position="1"/>
        <end position="116"/>
    </location>
</feature>
<feature type="compositionally biased region" description="Gly residues" evidence="1">
    <location>
        <begin position="97"/>
        <end position="106"/>
    </location>
</feature>